<keyword evidence="2 6" id="KW-0808">Transferase</keyword>
<gene>
    <name evidence="6" type="ORF">KsCSTR_19890</name>
    <name evidence="5" type="ORF">kuste3503</name>
</gene>
<evidence type="ECO:0000313" key="5">
    <source>
        <dbReference type="EMBL" id="CAJ74266.1"/>
    </source>
</evidence>
<protein>
    <submittedName>
        <fullName evidence="6">LSU m5C1962 methyltransferase RlmI</fullName>
    </submittedName>
</protein>
<proteinExistence type="predicted"/>
<dbReference type="CDD" id="cd11572">
    <property type="entry name" value="RlmI_M_like"/>
    <property type="match status" value="1"/>
</dbReference>
<dbReference type="CDD" id="cd02440">
    <property type="entry name" value="AdoMet_MTases"/>
    <property type="match status" value="1"/>
</dbReference>
<dbReference type="InterPro" id="IPR029063">
    <property type="entry name" value="SAM-dependent_MTases_sf"/>
</dbReference>
<dbReference type="GO" id="GO:0032259">
    <property type="term" value="P:methylation"/>
    <property type="evidence" value="ECO:0007669"/>
    <property type="project" value="UniProtKB-KW"/>
</dbReference>
<dbReference type="RefSeq" id="WP_164994843.1">
    <property type="nucleotide sequence ID" value="NZ_CP049055.1"/>
</dbReference>
<sequence>MTITYIYKTIEKALSFRKGYIDNAHTNVYRLLNSYGDNLPEATIDIYDNTVLVQYFKTHEDRTKKEIYEAVQKLISPECIIEKERLKGRDVVTRLISGKEIPDNYVVIENGIQFCTSFNDGGGTGLYLDQRDNRKKVQSFARGKEILNCFCYTSSFSVYACAGGAAKTTNIDLSGKAIAWSKNNYVLNQIDVNNHDFIAGDVWEYFKIFQKRGKEFDVIILDPPSFSTSKSRTFTVEKDFPELVGLGLNILRENGILVFSTNIAKMTLSRLFQSLPKIKSHTKKLFKVINVSSQGLDFPVDGIYVNEPYLKFIMFSC</sequence>
<evidence type="ECO:0000256" key="1">
    <source>
        <dbReference type="ARBA" id="ARBA00022603"/>
    </source>
</evidence>
<evidence type="ECO:0000313" key="7">
    <source>
        <dbReference type="Proteomes" id="UP000501926"/>
    </source>
</evidence>
<accession>Q1Q2N3</accession>
<dbReference type="SUPFAM" id="SSF53335">
    <property type="entry name" value="S-adenosyl-L-methionine-dependent methyltransferases"/>
    <property type="match status" value="1"/>
</dbReference>
<dbReference type="EMBL" id="CT573071">
    <property type="protein sequence ID" value="CAJ74266.1"/>
    <property type="molecule type" value="Genomic_DNA"/>
</dbReference>
<dbReference type="Pfam" id="PF10672">
    <property type="entry name" value="Methyltrans_SAM"/>
    <property type="match status" value="1"/>
</dbReference>
<evidence type="ECO:0000259" key="4">
    <source>
        <dbReference type="Pfam" id="PF10672"/>
    </source>
</evidence>
<name>Q1Q2N3_KUEST</name>
<dbReference type="AlphaFoldDB" id="Q1Q2N3"/>
<feature type="domain" description="S-adenosylmethionine-dependent methyltransferase" evidence="4">
    <location>
        <begin position="90"/>
        <end position="245"/>
    </location>
</feature>
<reference evidence="6 7" key="3">
    <citation type="submission" date="2020-02" db="EMBL/GenBank/DDBJ databases">
        <title>Newly sequenced genome of strain CSTR1 showed variability in Candidatus Kuenenia stuttgartiensis genomes.</title>
        <authorList>
            <person name="Ding C."/>
            <person name="Adrian L."/>
        </authorList>
    </citation>
    <scope>NUCLEOTIDE SEQUENCE [LARGE SCALE GENOMIC DNA]</scope>
    <source>
        <strain evidence="6 7">CSTR1</strain>
    </source>
</reference>
<organism evidence="5">
    <name type="scientific">Kuenenia stuttgartiensis</name>
    <dbReference type="NCBI Taxonomy" id="174633"/>
    <lineage>
        <taxon>Bacteria</taxon>
        <taxon>Pseudomonadati</taxon>
        <taxon>Planctomycetota</taxon>
        <taxon>Candidatus Brocadiia</taxon>
        <taxon>Candidatus Brocadiales</taxon>
        <taxon>Candidatus Brocadiaceae</taxon>
        <taxon>Candidatus Kuenenia</taxon>
    </lineage>
</organism>
<dbReference type="Proteomes" id="UP000501926">
    <property type="component" value="Chromosome"/>
</dbReference>
<dbReference type="PANTHER" id="PTHR43042:SF3">
    <property type="entry name" value="RIBOSOMAL RNA LARGE SUBUNIT METHYLTRANSFERASE YWBD-RELATED"/>
    <property type="match status" value="1"/>
</dbReference>
<dbReference type="GO" id="GO:0008168">
    <property type="term" value="F:methyltransferase activity"/>
    <property type="evidence" value="ECO:0007669"/>
    <property type="project" value="UniProtKB-KW"/>
</dbReference>
<reference evidence="5" key="2">
    <citation type="submission" date="2006-01" db="EMBL/GenBank/DDBJ databases">
        <authorList>
            <person name="Genoscope"/>
        </authorList>
    </citation>
    <scope>NUCLEOTIDE SEQUENCE</scope>
</reference>
<dbReference type="InterPro" id="IPR019614">
    <property type="entry name" value="SAM-dep_methyl-trfase"/>
</dbReference>
<dbReference type="Gene3D" id="3.40.50.150">
    <property type="entry name" value="Vaccinia Virus protein VP39"/>
    <property type="match status" value="1"/>
</dbReference>
<keyword evidence="3" id="KW-0949">S-adenosyl-L-methionine</keyword>
<evidence type="ECO:0000313" key="6">
    <source>
        <dbReference type="EMBL" id="QII11368.1"/>
    </source>
</evidence>
<reference evidence="5" key="1">
    <citation type="journal article" date="2006" name="Nature">
        <title>Deciphering the evolution and metabolism of an anammox bacterium from a community genome.</title>
        <authorList>
            <person name="Strous M."/>
            <person name="Pelletier E."/>
            <person name="Mangenot S."/>
            <person name="Rattei T."/>
            <person name="Lehner A."/>
            <person name="Taylor M.W."/>
            <person name="Horn M."/>
            <person name="Daims H."/>
            <person name="Bartol-Mavel D."/>
            <person name="Wincker P."/>
            <person name="Barbe V."/>
            <person name="Fonknechten N."/>
            <person name="Vallenet D."/>
            <person name="Segurens B."/>
            <person name="Schenowitz-Truong C."/>
            <person name="Medigue C."/>
            <person name="Collingro A."/>
            <person name="Snel B."/>
            <person name="Dutilh B.E."/>
            <person name="OpDenCamp H.J.M."/>
            <person name="vanDerDrift C."/>
            <person name="Cirpus I."/>
            <person name="vanDePas-Schoonen K.T."/>
            <person name="Harhangi H.R."/>
            <person name="vanNiftrik L."/>
            <person name="Schmid M."/>
            <person name="Keltjens J."/>
            <person name="vanDeVossenberg J."/>
            <person name="Kartal B."/>
            <person name="Meier H."/>
            <person name="Frishman D."/>
            <person name="Huynen M.A."/>
            <person name="Mewes H."/>
            <person name="Weissenbach J."/>
            <person name="Jetten M.S.M."/>
            <person name="Wagner M."/>
            <person name="LePaslier D."/>
        </authorList>
    </citation>
    <scope>NUCLEOTIDE SEQUENCE</scope>
</reference>
<keyword evidence="1 6" id="KW-0489">Methyltransferase</keyword>
<dbReference type="PANTHER" id="PTHR43042">
    <property type="entry name" value="SAM-DEPENDENT METHYLTRANSFERASE"/>
    <property type="match status" value="1"/>
</dbReference>
<evidence type="ECO:0000256" key="2">
    <source>
        <dbReference type="ARBA" id="ARBA00022679"/>
    </source>
</evidence>
<dbReference type="Gene3D" id="3.30.750.80">
    <property type="entry name" value="RNA methyltransferase domain (HRMD) like"/>
    <property type="match status" value="1"/>
</dbReference>
<evidence type="ECO:0000256" key="3">
    <source>
        <dbReference type="ARBA" id="ARBA00022691"/>
    </source>
</evidence>
<dbReference type="EMBL" id="CP049055">
    <property type="protein sequence ID" value="QII11368.1"/>
    <property type="molecule type" value="Genomic_DNA"/>
</dbReference>